<keyword evidence="1" id="KW-1133">Transmembrane helix</keyword>
<keyword evidence="1" id="KW-0812">Transmembrane</keyword>
<gene>
    <name evidence="3" type="ORF">DF223_03315</name>
</gene>
<evidence type="ECO:0000259" key="2">
    <source>
        <dbReference type="Pfam" id="PF13400"/>
    </source>
</evidence>
<evidence type="ECO:0000313" key="4">
    <source>
        <dbReference type="Proteomes" id="UP000244962"/>
    </source>
</evidence>
<feature type="domain" description="Putative Flp pilus-assembly TadG-like N-terminal" evidence="2">
    <location>
        <begin position="13"/>
        <end position="58"/>
    </location>
</feature>
<keyword evidence="1" id="KW-0472">Membrane</keyword>
<dbReference type="EMBL" id="QEFB01000001">
    <property type="protein sequence ID" value="PWC08378.1"/>
    <property type="molecule type" value="Genomic_DNA"/>
</dbReference>
<organism evidence="3 4">
    <name type="scientific">Mycetocola zhujimingii</name>
    <dbReference type="NCBI Taxonomy" id="2079792"/>
    <lineage>
        <taxon>Bacteria</taxon>
        <taxon>Bacillati</taxon>
        <taxon>Actinomycetota</taxon>
        <taxon>Actinomycetes</taxon>
        <taxon>Micrococcales</taxon>
        <taxon>Microbacteriaceae</taxon>
        <taxon>Mycetocola</taxon>
    </lineage>
</organism>
<accession>A0A2U1THL8</accession>
<evidence type="ECO:0000313" key="3">
    <source>
        <dbReference type="EMBL" id="PWC08378.1"/>
    </source>
</evidence>
<name>A0A2U1THL8_9MICO</name>
<dbReference type="RefSeq" id="WP_108391416.1">
    <property type="nucleotide sequence ID" value="NZ_CP026949.1"/>
</dbReference>
<dbReference type="Pfam" id="PF13400">
    <property type="entry name" value="Tad"/>
    <property type="match status" value="1"/>
</dbReference>
<proteinExistence type="predicted"/>
<dbReference type="InterPro" id="IPR028087">
    <property type="entry name" value="Tad_N"/>
</dbReference>
<comment type="caution">
    <text evidence="3">The sequence shown here is derived from an EMBL/GenBank/DDBJ whole genome shotgun (WGS) entry which is preliminary data.</text>
</comment>
<keyword evidence="4" id="KW-1185">Reference proteome</keyword>
<sequence length="148" mass="15774">MIVFRRRVGGEEGSTLILVIFYGMLALILILVVSAATSLYLERKRLFSLADSAALVGAEAFDLSTVSLADGVPSVELSSGDVHAAVEDFLDGHPSGKFEELRLEQAVSVDGKSATVTLSSYWRPPVITAFVPDGIRLDVTSVARSVFG</sequence>
<dbReference type="KEGG" id="myl:C3E77_09495"/>
<dbReference type="Proteomes" id="UP000244962">
    <property type="component" value="Unassembled WGS sequence"/>
</dbReference>
<dbReference type="AlphaFoldDB" id="A0A2U1THL8"/>
<reference evidence="4" key="1">
    <citation type="submission" date="2018-04" db="EMBL/GenBank/DDBJ databases">
        <authorList>
            <person name="Liu S."/>
            <person name="Wang Z."/>
            <person name="Li J."/>
        </authorList>
    </citation>
    <scope>NUCLEOTIDE SEQUENCE [LARGE SCALE GENOMIC DNA]</scope>
    <source>
        <strain evidence="4">622</strain>
    </source>
</reference>
<protein>
    <recommendedName>
        <fullName evidence="2">Putative Flp pilus-assembly TadG-like N-terminal domain-containing protein</fullName>
    </recommendedName>
</protein>
<evidence type="ECO:0000256" key="1">
    <source>
        <dbReference type="SAM" id="Phobius"/>
    </source>
</evidence>
<feature type="transmembrane region" description="Helical" evidence="1">
    <location>
        <begin position="16"/>
        <end position="41"/>
    </location>
</feature>
<dbReference type="OrthoDB" id="4808490at2"/>